<dbReference type="GO" id="GO:0030244">
    <property type="term" value="P:cellulose biosynthetic process"/>
    <property type="evidence" value="ECO:0000318"/>
    <property type="project" value="GO_Central"/>
</dbReference>
<dbReference type="GO" id="GO:0071555">
    <property type="term" value="P:cell wall organization"/>
    <property type="evidence" value="ECO:0007669"/>
    <property type="project" value="UniProtKB-KW"/>
</dbReference>
<evidence type="ECO:0000313" key="13">
    <source>
        <dbReference type="Proteomes" id="UP000009183"/>
    </source>
</evidence>
<dbReference type="GO" id="GO:0005886">
    <property type="term" value="C:plasma membrane"/>
    <property type="evidence" value="ECO:0000318"/>
    <property type="project" value="GO_Central"/>
</dbReference>
<feature type="transmembrane region" description="Helical" evidence="11">
    <location>
        <begin position="60"/>
        <end position="82"/>
    </location>
</feature>
<keyword evidence="5 11" id="KW-1133">Transmembrane helix</keyword>
<organism evidence="12 13">
    <name type="scientific">Vitis vinifera</name>
    <name type="common">Grape</name>
    <dbReference type="NCBI Taxonomy" id="29760"/>
    <lineage>
        <taxon>Eukaryota</taxon>
        <taxon>Viridiplantae</taxon>
        <taxon>Streptophyta</taxon>
        <taxon>Embryophyta</taxon>
        <taxon>Tracheophyta</taxon>
        <taxon>Spermatophyta</taxon>
        <taxon>Magnoliopsida</taxon>
        <taxon>eudicotyledons</taxon>
        <taxon>Gunneridae</taxon>
        <taxon>Pentapetalae</taxon>
        <taxon>rosids</taxon>
        <taxon>Vitales</taxon>
        <taxon>Vitaceae</taxon>
        <taxon>Viteae</taxon>
        <taxon>Vitis</taxon>
    </lineage>
</organism>
<evidence type="ECO:0000256" key="3">
    <source>
        <dbReference type="ARBA" id="ARBA00022679"/>
    </source>
</evidence>
<dbReference type="SUPFAM" id="SSF53448">
    <property type="entry name" value="Nucleotide-diphospho-sugar transferases"/>
    <property type="match status" value="1"/>
</dbReference>
<feature type="binding site" evidence="9">
    <location>
        <position position="149"/>
    </location>
    <ligand>
        <name>UDP-alpha-D-glucose</name>
        <dbReference type="ChEBI" id="CHEBI:58885"/>
    </ligand>
</feature>
<dbReference type="InterPro" id="IPR029044">
    <property type="entry name" value="Nucleotide-diphossugar_trans"/>
</dbReference>
<dbReference type="AlphaFoldDB" id="F6HU46"/>
<evidence type="ECO:0000256" key="10">
    <source>
        <dbReference type="PIRSR" id="PIRSR605150-3"/>
    </source>
</evidence>
<dbReference type="GO" id="GO:0012505">
    <property type="term" value="C:endomembrane system"/>
    <property type="evidence" value="ECO:0007669"/>
    <property type="project" value="UniProtKB-SubCell"/>
</dbReference>
<dbReference type="SMR" id="F6HU46"/>
<reference evidence="13" key="1">
    <citation type="journal article" date="2007" name="Nature">
        <title>The grapevine genome sequence suggests ancestral hexaploidization in major angiosperm phyla.</title>
        <authorList>
            <consortium name="The French-Italian Public Consortium for Grapevine Genome Characterization."/>
            <person name="Jaillon O."/>
            <person name="Aury J.-M."/>
            <person name="Noel B."/>
            <person name="Policriti A."/>
            <person name="Clepet C."/>
            <person name="Casagrande A."/>
            <person name="Choisne N."/>
            <person name="Aubourg S."/>
            <person name="Vitulo N."/>
            <person name="Jubin C."/>
            <person name="Vezzi A."/>
            <person name="Legeai F."/>
            <person name="Hugueney P."/>
            <person name="Dasilva C."/>
            <person name="Horner D."/>
            <person name="Mica E."/>
            <person name="Jublot D."/>
            <person name="Poulain J."/>
            <person name="Bruyere C."/>
            <person name="Billault A."/>
            <person name="Segurens B."/>
            <person name="Gouyvenoux M."/>
            <person name="Ugarte E."/>
            <person name="Cattonaro F."/>
            <person name="Anthouard V."/>
            <person name="Vico V."/>
            <person name="Del Fabbro C."/>
            <person name="Alaux M."/>
            <person name="Di Gaspero G."/>
            <person name="Dumas V."/>
            <person name="Felice N."/>
            <person name="Paillard S."/>
            <person name="Juman I."/>
            <person name="Moroldo M."/>
            <person name="Scalabrin S."/>
            <person name="Canaguier A."/>
            <person name="Le Clainche I."/>
            <person name="Malacrida G."/>
            <person name="Durand E."/>
            <person name="Pesole G."/>
            <person name="Laucou V."/>
            <person name="Chatelet P."/>
            <person name="Merdinoglu D."/>
            <person name="Delledonne M."/>
            <person name="Pezzotti M."/>
            <person name="Lecharny A."/>
            <person name="Scarpelli C."/>
            <person name="Artiguenave F."/>
            <person name="Pe M.E."/>
            <person name="Valle G."/>
            <person name="Morgante M."/>
            <person name="Caboche M."/>
            <person name="Adam-Blondon A.-F."/>
            <person name="Weissenbach J."/>
            <person name="Quetier F."/>
            <person name="Wincker P."/>
        </authorList>
    </citation>
    <scope>NUCLEOTIDE SEQUENCE [LARGE SCALE GENOMIC DNA]</scope>
    <source>
        <strain evidence="13">cv. Pinot noir / PN40024</strain>
    </source>
</reference>
<dbReference type="HOGENOM" id="CLU_001418_3_3_1"/>
<dbReference type="PANTHER" id="PTHR13301">
    <property type="entry name" value="X-BOX TRANSCRIPTION FACTOR-RELATED"/>
    <property type="match status" value="1"/>
</dbReference>
<evidence type="ECO:0000256" key="7">
    <source>
        <dbReference type="ARBA" id="ARBA00023316"/>
    </source>
</evidence>
<dbReference type="Pfam" id="PF03552">
    <property type="entry name" value="Cellulose_synt"/>
    <property type="match status" value="2"/>
</dbReference>
<evidence type="ECO:0000256" key="5">
    <source>
        <dbReference type="ARBA" id="ARBA00022989"/>
    </source>
</evidence>
<accession>F6HU46</accession>
<evidence type="ECO:0000256" key="6">
    <source>
        <dbReference type="ARBA" id="ARBA00023136"/>
    </source>
</evidence>
<protein>
    <recommendedName>
        <fullName evidence="14">Cellulose synthase-like protein G3</fullName>
    </recommendedName>
</protein>
<feature type="transmembrane region" description="Helical" evidence="11">
    <location>
        <begin position="510"/>
        <end position="528"/>
    </location>
</feature>
<dbReference type="Proteomes" id="UP000009183">
    <property type="component" value="Chromosome 2"/>
</dbReference>
<proteinExistence type="predicted"/>
<dbReference type="eggNOG" id="ENOG502QZE9">
    <property type="taxonomic scope" value="Eukaryota"/>
</dbReference>
<evidence type="ECO:0000313" key="12">
    <source>
        <dbReference type="EMBL" id="CCB58269.1"/>
    </source>
</evidence>
<feature type="binding site" evidence="9">
    <location>
        <position position="120"/>
    </location>
    <ligand>
        <name>UDP-alpha-D-glucose</name>
        <dbReference type="ChEBI" id="CHEBI:58885"/>
    </ligand>
</feature>
<feature type="binding site" evidence="10">
    <location>
        <position position="286"/>
    </location>
    <ligand>
        <name>Mn(2+)</name>
        <dbReference type="ChEBI" id="CHEBI:29035"/>
    </ligand>
</feature>
<dbReference type="GO" id="GO:0016760">
    <property type="term" value="F:cellulose synthase (UDP-forming) activity"/>
    <property type="evidence" value="ECO:0007669"/>
    <property type="project" value="InterPro"/>
</dbReference>
<comment type="subcellular location">
    <subcellularLocation>
        <location evidence="1">Endomembrane system</location>
        <topology evidence="1">Multi-pass membrane protein</topology>
    </subcellularLocation>
</comment>
<keyword evidence="2" id="KW-0328">Glycosyltransferase</keyword>
<evidence type="ECO:0000256" key="11">
    <source>
        <dbReference type="SAM" id="Phobius"/>
    </source>
</evidence>
<feature type="binding site" evidence="9">
    <location>
        <position position="119"/>
    </location>
    <ligand>
        <name>UDP-alpha-D-glucose</name>
        <dbReference type="ChEBI" id="CHEBI:58885"/>
    </ligand>
</feature>
<keyword evidence="4 11" id="KW-0812">Transmembrane</keyword>
<evidence type="ECO:0000256" key="9">
    <source>
        <dbReference type="PIRSR" id="PIRSR605150-2"/>
    </source>
</evidence>
<evidence type="ECO:0000256" key="8">
    <source>
        <dbReference type="PIRSR" id="PIRSR605150-1"/>
    </source>
</evidence>
<dbReference type="Gene3D" id="3.90.550.10">
    <property type="entry name" value="Spore Coat Polysaccharide Biosynthesis Protein SpsA, Chain A"/>
    <property type="match status" value="1"/>
</dbReference>
<feature type="binding site" evidence="10">
    <location>
        <position position="310"/>
    </location>
    <ligand>
        <name>Mn(2+)</name>
        <dbReference type="ChEBI" id="CHEBI:29035"/>
    </ligand>
</feature>
<keyword evidence="6 11" id="KW-0472">Membrane</keyword>
<evidence type="ECO:0000256" key="1">
    <source>
        <dbReference type="ARBA" id="ARBA00004127"/>
    </source>
</evidence>
<evidence type="ECO:0000256" key="4">
    <source>
        <dbReference type="ARBA" id="ARBA00022692"/>
    </source>
</evidence>
<sequence>MGGEGATERKSTASHGLPLLHTRALMRRTPANRVFAVVYLCVILALLYHHFIALLHSTSILSLLILLADAVLAFMWVTSLAFRMCPTERQVFIEHLEHYAKESEYPALDVFICTADPFKEPPIDVVNTALSVMAYDYPIEKLSVYVSDDGGSQLTLFAFMEAARFATHWLPYCKINKIVERCPEAYFASNPSWFPETDQIKSMYERMRDRVENVVKRGSISNDYIPDQREIEAFSRWTDEFTPQNHPPVIQVLLERGKDKDITGHDMPNLVYISREKRMDSPHHFKAGALNVLLRVSATMTNAPVILTLDGDMYSNDPQTPLRVLCYLLDPSMDPKLGYVQFPQIFHGINKSDIYDGELRHVYQVQLSGMDGLAGPQLVGSGSFFRRKIFFGGPSETPEMNQDQLTSKSIRSKEVLAMAHHVAGCNFGNQTKWGTKMGFRYGSLVEDLHTSYQLQCEGWKSINCKPKRPAFLGNSPLNLHDSLNQTTRWSVGLLEVVFCKHNPIIYGVRFINLLSGLGFAYYAFWPFWSVPLTIYAFLPQLALLNSTSIFPKACLRSLVFRQCIPFPWSLWTRLSGVHIIWGDNTKVVEQSENVDDERTLKFPIWVD</sequence>
<feature type="active site" evidence="8">
    <location>
        <position position="149"/>
    </location>
</feature>
<evidence type="ECO:0008006" key="14">
    <source>
        <dbReference type="Google" id="ProtNLM"/>
    </source>
</evidence>
<dbReference type="InterPro" id="IPR005150">
    <property type="entry name" value="Cellulose_synth"/>
</dbReference>
<evidence type="ECO:0000256" key="2">
    <source>
        <dbReference type="ARBA" id="ARBA00022676"/>
    </source>
</evidence>
<name>F6HU46_VITVI</name>
<feature type="transmembrane region" description="Helical" evidence="11">
    <location>
        <begin position="34"/>
        <end position="54"/>
    </location>
</feature>
<keyword evidence="7" id="KW-0961">Cell wall biogenesis/degradation</keyword>
<dbReference type="GO" id="GO:0016759">
    <property type="term" value="F:cellulose synthase activity"/>
    <property type="evidence" value="ECO:0000318"/>
    <property type="project" value="GO_Central"/>
</dbReference>
<dbReference type="FunFam" id="3.90.550.10:FF:000135">
    <property type="entry name" value="Cellulose synthase-like protein G3"/>
    <property type="match status" value="1"/>
</dbReference>
<keyword evidence="13" id="KW-1185">Reference proteome</keyword>
<dbReference type="PaxDb" id="29760-VIT_02s0025g01950.t01"/>
<keyword evidence="3" id="KW-0808">Transferase</keyword>
<dbReference type="STRING" id="29760.F6HU46"/>
<dbReference type="InParanoid" id="F6HU46"/>
<dbReference type="GO" id="GO:0009833">
    <property type="term" value="P:plant-type primary cell wall biogenesis"/>
    <property type="evidence" value="ECO:0000318"/>
    <property type="project" value="GO_Central"/>
</dbReference>
<dbReference type="EMBL" id="FN596251">
    <property type="protein sequence ID" value="CCB58269.1"/>
    <property type="molecule type" value="Genomic_DNA"/>
</dbReference>
<gene>
    <name evidence="12" type="ordered locus">VIT_02s0025g01950</name>
</gene>
<feature type="active site" evidence="8">
    <location>
        <position position="447"/>
    </location>
</feature>